<dbReference type="PATRIC" id="fig|1367847.3.peg.1957"/>
<evidence type="ECO:0008006" key="4">
    <source>
        <dbReference type="Google" id="ProtNLM"/>
    </source>
</evidence>
<evidence type="ECO:0000313" key="2">
    <source>
        <dbReference type="EMBL" id="AGT09065.1"/>
    </source>
</evidence>
<dbReference type="eggNOG" id="ENOG50314BG">
    <property type="taxonomic scope" value="Bacteria"/>
</dbReference>
<organism evidence="2 3">
    <name type="scientific">Paracoccus aminophilus JCM 7686</name>
    <dbReference type="NCBI Taxonomy" id="1367847"/>
    <lineage>
        <taxon>Bacteria</taxon>
        <taxon>Pseudomonadati</taxon>
        <taxon>Pseudomonadota</taxon>
        <taxon>Alphaproteobacteria</taxon>
        <taxon>Rhodobacterales</taxon>
        <taxon>Paracoccaceae</taxon>
        <taxon>Paracoccus</taxon>
    </lineage>
</organism>
<dbReference type="EMBL" id="CP006650">
    <property type="protein sequence ID" value="AGT09065.1"/>
    <property type="molecule type" value="Genomic_DNA"/>
</dbReference>
<proteinExistence type="predicted"/>
<sequence>MSAQLPELSLLAAGLTCAAGSSRAEALAAYRGPDHFIARNPALIGLDGAPLTIAAVIAPEEERNELARTYLLIETAFLDMMGQLAARGIRKAAPVTLMLPPAFNQPQPRDWLAATLRERLGERIGTLGFVHGGAAEAMLALARLAQTPEDELGYVIAAESLIPSRAIDDLMSRKRLFSSENPWGTIPGEAAVALAVLPGRRENLPGLRLAFAQEPERADDRARGIRGRGLADALAALRDPAHPPAAIWSDQNGDRGETEEFGFAVTASGPELAALADRAELPMARLGHSGCAMALTSLALALDGPPALVTASSQGPLRAAALLLPAPNTGSTSNPTSSPAAPQEMLP</sequence>
<gene>
    <name evidence="2" type="ORF">JCM7686_1964</name>
</gene>
<reference evidence="2 3" key="1">
    <citation type="journal article" date="2014" name="BMC Genomics">
        <title>Architecture and functions of a multipartite genome of the methylotrophic bacterium Paracoccus aminophilus JCM 7686, containing primary and secondary chromids.</title>
        <authorList>
            <person name="Dziewit L."/>
            <person name="Czarnecki J."/>
            <person name="Wibberg D."/>
            <person name="Radlinska M."/>
            <person name="Mrozek P."/>
            <person name="Szymczak M."/>
            <person name="Schluter A."/>
            <person name="Puhler A."/>
            <person name="Bartosik D."/>
        </authorList>
    </citation>
    <scope>NUCLEOTIDE SEQUENCE [LARGE SCALE GENOMIC DNA]</scope>
    <source>
        <strain evidence="2">JCM 7686</strain>
    </source>
</reference>
<accession>S5Y054</accession>
<keyword evidence="3" id="KW-1185">Reference proteome</keyword>
<dbReference type="RefSeq" id="WP_020950703.1">
    <property type="nucleotide sequence ID" value="NC_022041.1"/>
</dbReference>
<evidence type="ECO:0000256" key="1">
    <source>
        <dbReference type="SAM" id="MobiDB-lite"/>
    </source>
</evidence>
<protein>
    <recommendedName>
        <fullName evidence="4">Beta-ketoacyl synthase N-terminal domain-containing protein</fullName>
    </recommendedName>
</protein>
<dbReference type="Proteomes" id="UP000015480">
    <property type="component" value="Chromosome"/>
</dbReference>
<dbReference type="KEGG" id="pami:JCM7686_1964"/>
<dbReference type="AlphaFoldDB" id="S5Y054"/>
<dbReference type="HOGENOM" id="CLU_798879_0_0_5"/>
<name>S5Y054_PARAH</name>
<evidence type="ECO:0000313" key="3">
    <source>
        <dbReference type="Proteomes" id="UP000015480"/>
    </source>
</evidence>
<feature type="region of interest" description="Disordered" evidence="1">
    <location>
        <begin position="325"/>
        <end position="347"/>
    </location>
</feature>
<dbReference type="STRING" id="1367847.JCM7686_1964"/>